<organism evidence="1 2">
    <name type="scientific">Rosa chinensis</name>
    <name type="common">China rose</name>
    <dbReference type="NCBI Taxonomy" id="74649"/>
    <lineage>
        <taxon>Eukaryota</taxon>
        <taxon>Viridiplantae</taxon>
        <taxon>Streptophyta</taxon>
        <taxon>Embryophyta</taxon>
        <taxon>Tracheophyta</taxon>
        <taxon>Spermatophyta</taxon>
        <taxon>Magnoliopsida</taxon>
        <taxon>eudicotyledons</taxon>
        <taxon>Gunneridae</taxon>
        <taxon>Pentapetalae</taxon>
        <taxon>rosids</taxon>
        <taxon>fabids</taxon>
        <taxon>Rosales</taxon>
        <taxon>Rosaceae</taxon>
        <taxon>Rosoideae</taxon>
        <taxon>Rosoideae incertae sedis</taxon>
        <taxon>Rosa</taxon>
    </lineage>
</organism>
<dbReference type="Gramene" id="PRQ37648">
    <property type="protein sequence ID" value="PRQ37648"/>
    <property type="gene ID" value="RchiOBHm_Chr4g0404971"/>
</dbReference>
<reference evidence="1 2" key="1">
    <citation type="journal article" date="2018" name="Nat. Genet.">
        <title>The Rosa genome provides new insights in the design of modern roses.</title>
        <authorList>
            <person name="Bendahmane M."/>
        </authorList>
    </citation>
    <scope>NUCLEOTIDE SEQUENCE [LARGE SCALE GENOMIC DNA]</scope>
    <source>
        <strain evidence="2">cv. Old Blush</strain>
    </source>
</reference>
<evidence type="ECO:0000313" key="1">
    <source>
        <dbReference type="EMBL" id="PRQ37648.1"/>
    </source>
</evidence>
<accession>A0A2P6QTZ4</accession>
<protein>
    <submittedName>
        <fullName evidence="1">Uncharacterized protein</fullName>
    </submittedName>
</protein>
<keyword evidence="2" id="KW-1185">Reference proteome</keyword>
<name>A0A2P6QTZ4_ROSCH</name>
<dbReference type="AlphaFoldDB" id="A0A2P6QTZ4"/>
<comment type="caution">
    <text evidence="1">The sequence shown here is derived from an EMBL/GenBank/DDBJ whole genome shotgun (WGS) entry which is preliminary data.</text>
</comment>
<gene>
    <name evidence="1" type="ORF">RchiOBHm_Chr4g0404971</name>
</gene>
<dbReference type="EMBL" id="PDCK01000042">
    <property type="protein sequence ID" value="PRQ37648.1"/>
    <property type="molecule type" value="Genomic_DNA"/>
</dbReference>
<dbReference type="OMA" id="ACSEINM"/>
<sequence length="85" mass="9692">MRTRSSIPWRIKSKKRKLKLSFGRNSELVAKSSIERSLMELGRIIPGCIADSNNPETLFQGIANYIYLLETKVNALRYLSLSYGV</sequence>
<evidence type="ECO:0000313" key="2">
    <source>
        <dbReference type="Proteomes" id="UP000238479"/>
    </source>
</evidence>
<dbReference type="Proteomes" id="UP000238479">
    <property type="component" value="Chromosome 4"/>
</dbReference>
<proteinExistence type="predicted"/>